<dbReference type="SUPFAM" id="SSF56112">
    <property type="entry name" value="Protein kinase-like (PK-like)"/>
    <property type="match status" value="1"/>
</dbReference>
<keyword evidence="6 7" id="KW-0067">ATP-binding</keyword>
<dbReference type="PANTHER" id="PTHR43289">
    <property type="entry name" value="MITOGEN-ACTIVATED PROTEIN KINASE KINASE KINASE 20-RELATED"/>
    <property type="match status" value="1"/>
</dbReference>
<dbReference type="Pfam" id="PF00069">
    <property type="entry name" value="Pkinase"/>
    <property type="match status" value="1"/>
</dbReference>
<feature type="region of interest" description="Disordered" evidence="8">
    <location>
        <begin position="303"/>
        <end position="331"/>
    </location>
</feature>
<evidence type="ECO:0000256" key="7">
    <source>
        <dbReference type="PROSITE-ProRule" id="PRU10141"/>
    </source>
</evidence>
<reference evidence="11" key="1">
    <citation type="journal article" date="2019" name="Int. J. Syst. Evol. Microbiol.">
        <title>The Global Catalogue of Microorganisms (GCM) 10K type strain sequencing project: providing services to taxonomists for standard genome sequencing and annotation.</title>
        <authorList>
            <consortium name="The Broad Institute Genomics Platform"/>
            <consortium name="The Broad Institute Genome Sequencing Center for Infectious Disease"/>
            <person name="Wu L."/>
            <person name="Ma J."/>
        </authorList>
    </citation>
    <scope>NUCLEOTIDE SEQUENCE [LARGE SCALE GENOMIC DNA]</scope>
    <source>
        <strain evidence="11">JCM 10303</strain>
    </source>
</reference>
<dbReference type="SUPFAM" id="SSF48452">
    <property type="entry name" value="TPR-like"/>
    <property type="match status" value="1"/>
</dbReference>
<keyword evidence="3" id="KW-0808">Transferase</keyword>
<keyword evidence="5 10" id="KW-0418">Kinase</keyword>
<keyword evidence="11" id="KW-1185">Reference proteome</keyword>
<dbReference type="InterPro" id="IPR008271">
    <property type="entry name" value="Ser/Thr_kinase_AS"/>
</dbReference>
<feature type="domain" description="Protein kinase" evidence="9">
    <location>
        <begin position="9"/>
        <end position="277"/>
    </location>
</feature>
<dbReference type="EMBL" id="BAAAGS010000017">
    <property type="protein sequence ID" value="GAA0528938.1"/>
    <property type="molecule type" value="Genomic_DNA"/>
</dbReference>
<dbReference type="SMART" id="SM00220">
    <property type="entry name" value="S_TKc"/>
    <property type="match status" value="1"/>
</dbReference>
<evidence type="ECO:0000256" key="3">
    <source>
        <dbReference type="ARBA" id="ARBA00022679"/>
    </source>
</evidence>
<evidence type="ECO:0000256" key="2">
    <source>
        <dbReference type="ARBA" id="ARBA00022527"/>
    </source>
</evidence>
<keyword evidence="4 7" id="KW-0547">Nucleotide-binding</keyword>
<evidence type="ECO:0000313" key="10">
    <source>
        <dbReference type="EMBL" id="GAA0528938.1"/>
    </source>
</evidence>
<feature type="binding site" evidence="7">
    <location>
        <position position="38"/>
    </location>
    <ligand>
        <name>ATP</name>
        <dbReference type="ChEBI" id="CHEBI:30616"/>
    </ligand>
</feature>
<evidence type="ECO:0000256" key="6">
    <source>
        <dbReference type="ARBA" id="ARBA00022840"/>
    </source>
</evidence>
<evidence type="ECO:0000256" key="8">
    <source>
        <dbReference type="SAM" id="MobiDB-lite"/>
    </source>
</evidence>
<evidence type="ECO:0000259" key="9">
    <source>
        <dbReference type="PROSITE" id="PS50011"/>
    </source>
</evidence>
<evidence type="ECO:0000256" key="5">
    <source>
        <dbReference type="ARBA" id="ARBA00022777"/>
    </source>
</evidence>
<evidence type="ECO:0000256" key="1">
    <source>
        <dbReference type="ARBA" id="ARBA00012513"/>
    </source>
</evidence>
<evidence type="ECO:0000313" key="11">
    <source>
        <dbReference type="Proteomes" id="UP001500729"/>
    </source>
</evidence>
<dbReference type="Gene3D" id="1.25.40.10">
    <property type="entry name" value="Tetratricopeptide repeat domain"/>
    <property type="match status" value="1"/>
</dbReference>
<evidence type="ECO:0000256" key="4">
    <source>
        <dbReference type="ARBA" id="ARBA00022741"/>
    </source>
</evidence>
<sequence>MADSVGGRYELRDEIGSGGMGSVWRAFDGVLDREVAVKRISPETIAASTAIDVLAQRFQREARVTARIQHHGVPQVYDAGLDENADELFLVMELVRGVSLRAFISPGEPLPVSWAAAFAAQICTVLSHAHAVPVVHRDLKPGNVLVTTDGAIKVLDFGIAAILRSDVTPLTATGERLGTSQYMSPEQVRGDRVTPHSDLYSLGCVLYELLSGYPVFEGEYGAQQMYRHVEVAPCPLRDVRTEVPAELDRLVLDLLAKSPDQRPVDAYEVYEQLLPFLPAPGSVPETTGSIPGDMPDPTLVFRRPNAPRSRHESGPVLGGVTSVEAESSASRAPRTELRNAISEAFQQSGILLREDRHAQAADVLEAAIRPAGEALGAENPEVLELRLRRAIIMVFGGEHRAALPEFDALEAAYTRTAGPTSEKAVECLRQAADCRAELGQVTLALRQFHDALSRIRATGGDVSEMAIEVRLDIGKLHLLENNLTEARETLQALHDDVSLVHGPDHAAARETAELLERTHV</sequence>
<keyword evidence="2 10" id="KW-0723">Serine/threonine-protein kinase</keyword>
<name>A0ABP3MW19_SACER</name>
<dbReference type="InterPro" id="IPR017441">
    <property type="entry name" value="Protein_kinase_ATP_BS"/>
</dbReference>
<protein>
    <recommendedName>
        <fullName evidence="1">non-specific serine/threonine protein kinase</fullName>
        <ecNumber evidence="1">2.7.11.1</ecNumber>
    </recommendedName>
</protein>
<dbReference type="PROSITE" id="PS00107">
    <property type="entry name" value="PROTEIN_KINASE_ATP"/>
    <property type="match status" value="1"/>
</dbReference>
<dbReference type="CDD" id="cd14014">
    <property type="entry name" value="STKc_PknB_like"/>
    <property type="match status" value="1"/>
</dbReference>
<accession>A0ABP3MW19</accession>
<dbReference type="Proteomes" id="UP001500729">
    <property type="component" value="Unassembled WGS sequence"/>
</dbReference>
<dbReference type="InterPro" id="IPR011009">
    <property type="entry name" value="Kinase-like_dom_sf"/>
</dbReference>
<dbReference type="RefSeq" id="WP_009944180.1">
    <property type="nucleotide sequence ID" value="NZ_BAAAGS010000017.1"/>
</dbReference>
<comment type="caution">
    <text evidence="10">The sequence shown here is derived from an EMBL/GenBank/DDBJ whole genome shotgun (WGS) entry which is preliminary data.</text>
</comment>
<dbReference type="InterPro" id="IPR011990">
    <property type="entry name" value="TPR-like_helical_dom_sf"/>
</dbReference>
<dbReference type="InterPro" id="IPR000719">
    <property type="entry name" value="Prot_kinase_dom"/>
</dbReference>
<dbReference type="PANTHER" id="PTHR43289:SF6">
    <property type="entry name" value="SERINE_THREONINE-PROTEIN KINASE NEKL-3"/>
    <property type="match status" value="1"/>
</dbReference>
<proteinExistence type="predicted"/>
<dbReference type="Gene3D" id="3.30.200.20">
    <property type="entry name" value="Phosphorylase Kinase, domain 1"/>
    <property type="match status" value="1"/>
</dbReference>
<dbReference type="EC" id="2.7.11.1" evidence="1"/>
<dbReference type="PROSITE" id="PS00108">
    <property type="entry name" value="PROTEIN_KINASE_ST"/>
    <property type="match status" value="1"/>
</dbReference>
<dbReference type="GO" id="GO:0004674">
    <property type="term" value="F:protein serine/threonine kinase activity"/>
    <property type="evidence" value="ECO:0007669"/>
    <property type="project" value="UniProtKB-KW"/>
</dbReference>
<gene>
    <name evidence="10" type="primary">pkaE</name>
    <name evidence="10" type="ORF">GCM10009533_30250</name>
</gene>
<dbReference type="Gene3D" id="1.10.510.10">
    <property type="entry name" value="Transferase(Phosphotransferase) domain 1"/>
    <property type="match status" value="1"/>
</dbReference>
<dbReference type="PROSITE" id="PS50011">
    <property type="entry name" value="PROTEIN_KINASE_DOM"/>
    <property type="match status" value="1"/>
</dbReference>
<organism evidence="10 11">
    <name type="scientific">Saccharopolyspora erythraea</name>
    <name type="common">Streptomyces erythraeus</name>
    <dbReference type="NCBI Taxonomy" id="1836"/>
    <lineage>
        <taxon>Bacteria</taxon>
        <taxon>Bacillati</taxon>
        <taxon>Actinomycetota</taxon>
        <taxon>Actinomycetes</taxon>
        <taxon>Pseudonocardiales</taxon>
        <taxon>Pseudonocardiaceae</taxon>
        <taxon>Saccharopolyspora</taxon>
    </lineage>
</organism>